<dbReference type="GO" id="GO:0000045">
    <property type="term" value="P:autophagosome assembly"/>
    <property type="evidence" value="ECO:0007669"/>
    <property type="project" value="TreeGrafter"/>
</dbReference>
<feature type="transmembrane region" description="Helical" evidence="8">
    <location>
        <begin position="211"/>
        <end position="228"/>
    </location>
</feature>
<dbReference type="HOGENOM" id="CLU_072332_0_2_1"/>
<dbReference type="GO" id="GO:0061651">
    <property type="term" value="F:Atg12 conjugating enzyme activity"/>
    <property type="evidence" value="ECO:0007669"/>
    <property type="project" value="TreeGrafter"/>
</dbReference>
<keyword evidence="4" id="KW-0833">Ubl conjugation pathway</keyword>
<dbReference type="EMBL" id="ANFO01000440">
    <property type="protein sequence ID" value="KGQ09486.1"/>
    <property type="molecule type" value="Genomic_DNA"/>
</dbReference>
<dbReference type="Gene3D" id="3.30.1460.50">
    <property type="match status" value="1"/>
</dbReference>
<dbReference type="OrthoDB" id="4089664at2759"/>
<dbReference type="eggNOG" id="ENOG502SGF7">
    <property type="taxonomic scope" value="Eukaryota"/>
</dbReference>
<dbReference type="GO" id="GO:0032446">
    <property type="term" value="P:protein modification by small protein conjugation"/>
    <property type="evidence" value="ECO:0007669"/>
    <property type="project" value="TreeGrafter"/>
</dbReference>
<evidence type="ECO:0000256" key="5">
    <source>
        <dbReference type="ARBA" id="ARBA00022927"/>
    </source>
</evidence>
<dbReference type="PANTHER" id="PTHR14957">
    <property type="entry name" value="UBIQUITIN-LIKE-CONJUGATING ENZYME ATG10"/>
    <property type="match status" value="1"/>
</dbReference>
<gene>
    <name evidence="9" type="ORF">BBAD15_g5185</name>
</gene>
<evidence type="ECO:0000256" key="3">
    <source>
        <dbReference type="ARBA" id="ARBA00022679"/>
    </source>
</evidence>
<keyword evidence="6" id="KW-0072">Autophagy</keyword>
<dbReference type="GO" id="GO:0015031">
    <property type="term" value="P:protein transport"/>
    <property type="evidence" value="ECO:0007669"/>
    <property type="project" value="UniProtKB-KW"/>
</dbReference>
<evidence type="ECO:0000256" key="7">
    <source>
        <dbReference type="ARBA" id="ARBA00029833"/>
    </source>
</evidence>
<comment type="caution">
    <text evidence="9">The sequence shown here is derived from an EMBL/GenBank/DDBJ whole genome shotgun (WGS) entry which is preliminary data.</text>
</comment>
<dbReference type="GO" id="GO:0005829">
    <property type="term" value="C:cytosol"/>
    <property type="evidence" value="ECO:0007669"/>
    <property type="project" value="TreeGrafter"/>
</dbReference>
<reference evidence="9 10" key="1">
    <citation type="submission" date="2012-10" db="EMBL/GenBank/DDBJ databases">
        <title>Genome sequencing and analysis of entomopathogenic fungi Beauveria bassiana D1-5.</title>
        <authorList>
            <person name="Li Q."/>
            <person name="Wang L."/>
            <person name="Zhang Z."/>
            <person name="Wang Q."/>
            <person name="Ren J."/>
            <person name="Wang M."/>
            <person name="Xu W."/>
            <person name="Wang J."/>
            <person name="Lu Y."/>
            <person name="Du Q."/>
            <person name="Sun Z."/>
        </authorList>
    </citation>
    <scope>NUCLEOTIDE SEQUENCE [LARGE SCALE GENOMIC DNA]</scope>
    <source>
        <strain evidence="9 10">D1-5</strain>
    </source>
</reference>
<keyword evidence="8" id="KW-1133">Transmembrane helix</keyword>
<name>A0A0A2VNK3_BEABA</name>
<evidence type="ECO:0000313" key="9">
    <source>
        <dbReference type="EMBL" id="KGQ09486.1"/>
    </source>
</evidence>
<protein>
    <recommendedName>
        <fullName evidence="2">Ubiquitin-like-conjugating enzyme ATG10</fullName>
    </recommendedName>
    <alternativeName>
        <fullName evidence="7">Autophagy-related protein 10</fullName>
    </alternativeName>
</protein>
<dbReference type="AlphaFoldDB" id="A0A0A2VNK3"/>
<sequence length="234" mass="26146">MTDISHFPNLNHAEFAEACHLLDSRYRQATLGPLRRRWKLNVCTALATSFSHDNDGHTTYIQIVRPLEGDVDLPFDLGGFSISENATDNLSNSLDAEMLETEESDKHVIPTRNAGPDVGYVTYEIHLHPTYRVPCLWFTLHGLPESESAFSIDTVFRHLVPDSYKETLRAGLGIGAISTDHHPVTGLPSFFIHPCQLAEAMTPFPCSKRDYLIIWLGIVGGCVSLWAPKELMVQ</sequence>
<keyword evidence="5" id="KW-0813">Transport</keyword>
<evidence type="ECO:0000256" key="1">
    <source>
        <dbReference type="ARBA" id="ARBA00005696"/>
    </source>
</evidence>
<keyword evidence="5" id="KW-0653">Protein transport</keyword>
<evidence type="ECO:0000256" key="2">
    <source>
        <dbReference type="ARBA" id="ARBA00021099"/>
    </source>
</evidence>
<evidence type="ECO:0000256" key="8">
    <source>
        <dbReference type="SAM" id="Phobius"/>
    </source>
</evidence>
<evidence type="ECO:0000256" key="6">
    <source>
        <dbReference type="ARBA" id="ARBA00023006"/>
    </source>
</evidence>
<keyword evidence="8" id="KW-0812">Transmembrane</keyword>
<organism evidence="9 10">
    <name type="scientific">Beauveria bassiana D1-5</name>
    <dbReference type="NCBI Taxonomy" id="1245745"/>
    <lineage>
        <taxon>Eukaryota</taxon>
        <taxon>Fungi</taxon>
        <taxon>Dikarya</taxon>
        <taxon>Ascomycota</taxon>
        <taxon>Pezizomycotina</taxon>
        <taxon>Sordariomycetes</taxon>
        <taxon>Hypocreomycetidae</taxon>
        <taxon>Hypocreales</taxon>
        <taxon>Cordycipitaceae</taxon>
        <taxon>Beauveria</taxon>
    </lineage>
</organism>
<dbReference type="Pfam" id="PF03987">
    <property type="entry name" value="Autophagy_act_C"/>
    <property type="match status" value="1"/>
</dbReference>
<evidence type="ECO:0000313" key="10">
    <source>
        <dbReference type="Proteomes" id="UP000030106"/>
    </source>
</evidence>
<proteinExistence type="inferred from homology"/>
<dbReference type="PANTHER" id="PTHR14957:SF1">
    <property type="entry name" value="UBIQUITIN-LIKE-CONJUGATING ENZYME ATG10"/>
    <property type="match status" value="1"/>
</dbReference>
<dbReference type="Proteomes" id="UP000030106">
    <property type="component" value="Unassembled WGS sequence"/>
</dbReference>
<evidence type="ECO:0000256" key="4">
    <source>
        <dbReference type="ARBA" id="ARBA00022786"/>
    </source>
</evidence>
<comment type="similarity">
    <text evidence="1">Belongs to the ATG10 family.</text>
</comment>
<keyword evidence="8" id="KW-0472">Membrane</keyword>
<keyword evidence="3" id="KW-0808">Transferase</keyword>
<dbReference type="STRING" id="1245745.A0A0A2VNK3"/>
<accession>A0A0A2VNK3</accession>
<dbReference type="InterPro" id="IPR007135">
    <property type="entry name" value="Atg3/Atg10"/>
</dbReference>
<dbReference type="GO" id="GO:0000422">
    <property type="term" value="P:autophagy of mitochondrion"/>
    <property type="evidence" value="ECO:0007669"/>
    <property type="project" value="TreeGrafter"/>
</dbReference>